<proteinExistence type="predicted"/>
<name>A0ABQ9NNX6_9PEZI</name>
<evidence type="ECO:0008006" key="4">
    <source>
        <dbReference type="Google" id="ProtNLM"/>
    </source>
</evidence>
<feature type="compositionally biased region" description="Polar residues" evidence="1">
    <location>
        <begin position="139"/>
        <end position="156"/>
    </location>
</feature>
<feature type="region of interest" description="Disordered" evidence="1">
    <location>
        <begin position="95"/>
        <end position="216"/>
    </location>
</feature>
<accession>A0ABQ9NNX6</accession>
<evidence type="ECO:0000256" key="1">
    <source>
        <dbReference type="SAM" id="MobiDB-lite"/>
    </source>
</evidence>
<keyword evidence="3" id="KW-1185">Reference proteome</keyword>
<organism evidence="2 3">
    <name type="scientific">Coniosporium apollinis</name>
    <dbReference type="NCBI Taxonomy" id="61459"/>
    <lineage>
        <taxon>Eukaryota</taxon>
        <taxon>Fungi</taxon>
        <taxon>Dikarya</taxon>
        <taxon>Ascomycota</taxon>
        <taxon>Pezizomycotina</taxon>
        <taxon>Dothideomycetes</taxon>
        <taxon>Dothideomycetes incertae sedis</taxon>
        <taxon>Coniosporium</taxon>
    </lineage>
</organism>
<evidence type="ECO:0000313" key="3">
    <source>
        <dbReference type="Proteomes" id="UP001172684"/>
    </source>
</evidence>
<dbReference type="Proteomes" id="UP001172684">
    <property type="component" value="Unassembled WGS sequence"/>
</dbReference>
<protein>
    <recommendedName>
        <fullName evidence="4">C2H2-type domain-containing protein</fullName>
    </recommendedName>
</protein>
<evidence type="ECO:0000313" key="2">
    <source>
        <dbReference type="EMBL" id="KAJ9657754.1"/>
    </source>
</evidence>
<feature type="compositionally biased region" description="Basic residues" evidence="1">
    <location>
        <begin position="198"/>
        <end position="209"/>
    </location>
</feature>
<comment type="caution">
    <text evidence="2">The sequence shown here is derived from an EMBL/GenBank/DDBJ whole genome shotgun (WGS) entry which is preliminary data.</text>
</comment>
<gene>
    <name evidence="2" type="ORF">H2201_008067</name>
</gene>
<reference evidence="2" key="1">
    <citation type="submission" date="2022-10" db="EMBL/GenBank/DDBJ databases">
        <title>Culturing micro-colonial fungi from biological soil crusts in the Mojave desert and describing Neophaeococcomyces mojavensis, and introducing the new genera and species Taxawa tesnikishii.</title>
        <authorList>
            <person name="Kurbessoian T."/>
            <person name="Stajich J.E."/>
        </authorList>
    </citation>
    <scope>NUCLEOTIDE SEQUENCE</scope>
    <source>
        <strain evidence="2">TK_1</strain>
    </source>
</reference>
<sequence>MPIIDDKERGPNGDHRGRDGIAHHCHECRGAEKESCWYNGHLALCEVKDCRKRFNARWGCVRHRYREAYNLHAKAQFFGEDYEELEKKFAWMEVRSTETQEDGPPGSDTPVNGDEKVSEKNGEYRLDFAQTPEVEPKTESNISVKTSELTPQQSTKLGRKYKEPSPSPEPEDAPREEPKTNAKTRKREKFAALMEKKMGKHASGSKKPGRVSDQNR</sequence>
<dbReference type="EMBL" id="JAPDRL010000096">
    <property type="protein sequence ID" value="KAJ9657754.1"/>
    <property type="molecule type" value="Genomic_DNA"/>
</dbReference>
<feature type="compositionally biased region" description="Basic and acidic residues" evidence="1">
    <location>
        <begin position="113"/>
        <end position="126"/>
    </location>
</feature>